<evidence type="ECO:0000313" key="2">
    <source>
        <dbReference type="Proteomes" id="UP000000289"/>
    </source>
</evidence>
<dbReference type="Proteomes" id="UP000000289">
    <property type="component" value="Chromosome"/>
</dbReference>
<dbReference type="eggNOG" id="ENOG5031ANY">
    <property type="taxonomic scope" value="Bacteria"/>
</dbReference>
<organism evidence="1 2">
    <name type="scientific">Salmonella bongori (strain ATCC 43975 / DSM 13772 / NCTC 12419)</name>
    <dbReference type="NCBI Taxonomy" id="218493"/>
    <lineage>
        <taxon>Bacteria</taxon>
        <taxon>Pseudomonadati</taxon>
        <taxon>Pseudomonadota</taxon>
        <taxon>Gammaproteobacteria</taxon>
        <taxon>Enterobacterales</taxon>
        <taxon>Enterobacteriaceae</taxon>
        <taxon>Salmonella</taxon>
    </lineage>
</organism>
<evidence type="ECO:0000313" key="1">
    <source>
        <dbReference type="EMBL" id="CCC32875.1"/>
    </source>
</evidence>
<reference evidence="1 2" key="1">
    <citation type="journal article" date="2011" name="PLoS Pathog.">
        <title>Salmonella bongori provides insights into the evolution of the Salmonellae.</title>
        <authorList>
            <person name="Fookes M."/>
            <person name="Schroeder G.N."/>
            <person name="Langridge G.C."/>
            <person name="Blondel C.J."/>
            <person name="Mammina C."/>
            <person name="Connor T.R."/>
            <person name="Seth-Smith H."/>
            <person name="Vernikos G.S."/>
            <person name="Robinson K.S."/>
            <person name="Sanders M."/>
            <person name="Petty N.K."/>
            <person name="Kingsley R.A."/>
            <person name="Baumler A.J."/>
            <person name="Nuccio S.P."/>
            <person name="Contreras I."/>
            <person name="Santiviago C.A."/>
            <person name="Maskell D."/>
            <person name="Barrow P."/>
            <person name="Humphrey T."/>
            <person name="Nastasi A."/>
            <person name="Roberts M."/>
            <person name="Frankel G."/>
            <person name="Parkhill J."/>
            <person name="Dougan G."/>
            <person name="Thomson N.R."/>
        </authorList>
    </citation>
    <scope>NUCLEOTIDE SEQUENCE [LARGE SCALE GENOMIC DNA]</scope>
    <source>
        <strain evidence="2">ATCC 43975 / DSM 13772 / NCTC 12419</strain>
    </source>
</reference>
<sequence length="78" mass="8407">MMYAAMFKKPCVAKKRADHIVNSLPEQAVYSGVRYEVNISAAKCDGIGVTFGTINNCTITLSLPAGVSIITRHFSADL</sequence>
<dbReference type="KEGG" id="sbg:SBG_3834"/>
<dbReference type="EMBL" id="FR877557">
    <property type="protein sequence ID" value="CCC32875.1"/>
    <property type="molecule type" value="Genomic_DNA"/>
</dbReference>
<name>A0A0K0HHG9_SALBC</name>
<proteinExistence type="predicted"/>
<protein>
    <submittedName>
        <fullName evidence="1">Uncharacterized protein</fullName>
    </submittedName>
</protein>
<dbReference type="AlphaFoldDB" id="A0A0K0HHG9"/>
<accession>A0A0K0HHG9</accession>
<gene>
    <name evidence="1" type="ordered locus">SBG_3834</name>
</gene>